<evidence type="ECO:0000313" key="3">
    <source>
        <dbReference type="EMBL" id="MEE1932718.1"/>
    </source>
</evidence>
<feature type="chain" id="PRO_5045097880" evidence="1">
    <location>
        <begin position="20"/>
        <end position="144"/>
    </location>
</feature>
<evidence type="ECO:0000256" key="1">
    <source>
        <dbReference type="SAM" id="SignalP"/>
    </source>
</evidence>
<keyword evidence="1" id="KW-0732">Signal</keyword>
<evidence type="ECO:0000313" key="4">
    <source>
        <dbReference type="Proteomes" id="UP001335100"/>
    </source>
</evidence>
<organism evidence="3 4">
    <name type="scientific">Pseudomonas ulcerans</name>
    <dbReference type="NCBI Taxonomy" id="3115852"/>
    <lineage>
        <taxon>Bacteria</taxon>
        <taxon>Pseudomonadati</taxon>
        <taxon>Pseudomonadota</taxon>
        <taxon>Gammaproteobacteria</taxon>
        <taxon>Pseudomonadales</taxon>
        <taxon>Pseudomonadaceae</taxon>
        <taxon>Pseudomonas</taxon>
    </lineage>
</organism>
<accession>A0ABU7HMI0</accession>
<feature type="signal peptide" evidence="1">
    <location>
        <begin position="1"/>
        <end position="19"/>
    </location>
</feature>
<name>A0ABU7HMI0_9PSED</name>
<comment type="caution">
    <text evidence="3">The sequence shown here is derived from an EMBL/GenBank/DDBJ whole genome shotgun (WGS) entry which is preliminary data.</text>
</comment>
<dbReference type="Gene3D" id="2.60.40.3340">
    <property type="entry name" value="Domain of unknown function DUF4426"/>
    <property type="match status" value="1"/>
</dbReference>
<sequence length="144" mass="15540">MRRLAMFLFSLCLALPALAADAAKPERKEVFGNVTVHYSVFNSTFVQPATAQAAGLIRSKNQGVINITVLKDGKPAVANVSGTVADLTSRQSNLSFKQVTDQGAVYYLAQFPVEQEENRTFAITVGSGETNNSFSFTQTVFPGE</sequence>
<dbReference type="EMBL" id="JAZDQJ010000004">
    <property type="protein sequence ID" value="MEE1932718.1"/>
    <property type="molecule type" value="Genomic_DNA"/>
</dbReference>
<dbReference type="RefSeq" id="WP_330073625.1">
    <property type="nucleotide sequence ID" value="NZ_JAZDQJ010000004.1"/>
</dbReference>
<dbReference type="Proteomes" id="UP001335100">
    <property type="component" value="Unassembled WGS sequence"/>
</dbReference>
<feature type="domain" description="DUF4426" evidence="2">
    <location>
        <begin position="29"/>
        <end position="142"/>
    </location>
</feature>
<reference evidence="3 4" key="1">
    <citation type="submission" date="2024-01" db="EMBL/GenBank/DDBJ databases">
        <title>Unpublished Manusciprt.</title>
        <authorList>
            <person name="Duman M."/>
            <person name="Valdes E.G."/>
            <person name="Ajmi N."/>
            <person name="Altun S."/>
            <person name="Saticioglu I.B."/>
        </authorList>
    </citation>
    <scope>NUCLEOTIDE SEQUENCE [LARGE SCALE GENOMIC DNA]</scope>
    <source>
        <strain evidence="3 4">148P</strain>
    </source>
</reference>
<evidence type="ECO:0000259" key="2">
    <source>
        <dbReference type="Pfam" id="PF14467"/>
    </source>
</evidence>
<gene>
    <name evidence="3" type="ORF">V0R50_05740</name>
</gene>
<dbReference type="InterPro" id="IPR025218">
    <property type="entry name" value="DUF4426"/>
</dbReference>
<proteinExistence type="predicted"/>
<protein>
    <submittedName>
        <fullName evidence="3">DUF4426 domain-containing protein</fullName>
    </submittedName>
</protein>
<keyword evidence="4" id="KW-1185">Reference proteome</keyword>
<dbReference type="Pfam" id="PF14467">
    <property type="entry name" value="DUF4426"/>
    <property type="match status" value="1"/>
</dbReference>